<evidence type="ECO:0000313" key="2">
    <source>
        <dbReference type="Proteomes" id="UP000037688"/>
    </source>
</evidence>
<keyword evidence="2" id="KW-1185">Reference proteome</keyword>
<sequence length="134" mass="15204">MDDDSIMANDRMSTAAANMFSNVLNSLEEKREYSTIIYAKPWEKGTDPVFLDILSLSDLVAGSLEHYYTNKGKTGNVSFNEGANEVLGWLANHGVMLKKQTLLIDFKDEHYRYGFVDFNLAEPLENVKYINVLL</sequence>
<dbReference type="Proteomes" id="UP000037688">
    <property type="component" value="Unassembled WGS sequence"/>
</dbReference>
<name>A0A0N0C5W1_9BACL</name>
<gene>
    <name evidence="1" type="ORF">AMS66_03755</name>
</gene>
<dbReference type="PATRIC" id="fig|1705561.3.peg.255"/>
<dbReference type="EMBL" id="LITU01000033">
    <property type="protein sequence ID" value="KOY17855.1"/>
    <property type="molecule type" value="Genomic_DNA"/>
</dbReference>
<protein>
    <submittedName>
        <fullName evidence="1">Uncharacterized protein</fullName>
    </submittedName>
</protein>
<comment type="caution">
    <text evidence="1">The sequence shown here is derived from an EMBL/GenBank/DDBJ whole genome shotgun (WGS) entry which is preliminary data.</text>
</comment>
<organism evidence="1 2">
    <name type="scientific">Paenibacillus xylanivorans</name>
    <dbReference type="NCBI Taxonomy" id="1705561"/>
    <lineage>
        <taxon>Bacteria</taxon>
        <taxon>Bacillati</taxon>
        <taxon>Bacillota</taxon>
        <taxon>Bacilli</taxon>
        <taxon>Bacillales</taxon>
        <taxon>Paenibacillaceae</taxon>
        <taxon>Paenibacillus</taxon>
    </lineage>
</organism>
<accession>A0A0N0C5W1</accession>
<proteinExistence type="predicted"/>
<evidence type="ECO:0000313" key="1">
    <source>
        <dbReference type="EMBL" id="KOY17855.1"/>
    </source>
</evidence>
<dbReference type="AlphaFoldDB" id="A0A0N0C5W1"/>
<reference evidence="1 2" key="1">
    <citation type="submission" date="2015-08" db="EMBL/GenBank/DDBJ databases">
        <title>Draft genome sequence of cellulolytic and xylanolytic Paenibacillus sp. A59, isolated from a decaying forest soil from Patagonia, Argentina.</title>
        <authorList>
            <person name="Ghio S."/>
            <person name="Caceres A.M."/>
            <person name="Talia P."/>
            <person name="Grasso D."/>
            <person name="Campos E."/>
        </authorList>
    </citation>
    <scope>NUCLEOTIDE SEQUENCE [LARGE SCALE GENOMIC DNA]</scope>
    <source>
        <strain evidence="1 2">A59</strain>
    </source>
</reference>